<dbReference type="RefSeq" id="WP_022216273.1">
    <property type="nucleotide sequence ID" value="NZ_BLYL01000002.1"/>
</dbReference>
<evidence type="ECO:0000313" key="3">
    <source>
        <dbReference type="EMBL" id="GFO93436.1"/>
    </source>
</evidence>
<name>A0AAI9NXQ3_9FIRM</name>
<keyword evidence="2" id="KW-0472">Membrane</keyword>
<organism evidence="3 4">
    <name type="scientific">Coprococcus eutactus</name>
    <dbReference type="NCBI Taxonomy" id="33043"/>
    <lineage>
        <taxon>Bacteria</taxon>
        <taxon>Bacillati</taxon>
        <taxon>Bacillota</taxon>
        <taxon>Clostridia</taxon>
        <taxon>Lachnospirales</taxon>
        <taxon>Lachnospiraceae</taxon>
        <taxon>Coprococcus</taxon>
    </lineage>
</organism>
<keyword evidence="2" id="KW-0812">Transmembrane</keyword>
<gene>
    <name evidence="3" type="ORF">COEU31_04820</name>
</gene>
<feature type="region of interest" description="Disordered" evidence="1">
    <location>
        <begin position="32"/>
        <end position="53"/>
    </location>
</feature>
<keyword evidence="2" id="KW-1133">Transmembrane helix</keyword>
<dbReference type="AlphaFoldDB" id="A0AAI9NXQ3"/>
<evidence type="ECO:0000256" key="1">
    <source>
        <dbReference type="SAM" id="MobiDB-lite"/>
    </source>
</evidence>
<evidence type="ECO:0000256" key="2">
    <source>
        <dbReference type="SAM" id="Phobius"/>
    </source>
</evidence>
<sequence length="53" mass="5891">MAMDILAYTFGVIALVAAIKCFVDENWGEKMHRESEDITAPDAKDMTQDKKAA</sequence>
<reference evidence="3" key="1">
    <citation type="submission" date="2020-06" db="EMBL/GenBank/DDBJ databases">
        <title>Characterization of fructooligosaccharide metabolism and fructooligosaccharide-degrading enzymes in human commensal butyrate producers.</title>
        <authorList>
            <person name="Tanno H."/>
            <person name="Fujii T."/>
            <person name="Hirano K."/>
            <person name="Maeno S."/>
            <person name="Tonozuka T."/>
            <person name="Sakamoto M."/>
            <person name="Ohkuma M."/>
            <person name="Tochio T."/>
            <person name="Endo A."/>
        </authorList>
    </citation>
    <scope>NUCLEOTIDE SEQUENCE</scope>
    <source>
        <strain evidence="3">JCM 31265</strain>
    </source>
</reference>
<evidence type="ECO:0000313" key="4">
    <source>
        <dbReference type="Proteomes" id="UP000660047"/>
    </source>
</evidence>
<protein>
    <submittedName>
        <fullName evidence="3">Uncharacterized protein</fullName>
    </submittedName>
</protein>
<feature type="transmembrane region" description="Helical" evidence="2">
    <location>
        <begin position="6"/>
        <end position="23"/>
    </location>
</feature>
<dbReference type="Proteomes" id="UP000660047">
    <property type="component" value="Unassembled WGS sequence"/>
</dbReference>
<dbReference type="EMBL" id="BLYL01000002">
    <property type="protein sequence ID" value="GFO93436.1"/>
    <property type="molecule type" value="Genomic_DNA"/>
</dbReference>
<accession>A0AAI9NXQ3</accession>
<comment type="caution">
    <text evidence="3">The sequence shown here is derived from an EMBL/GenBank/DDBJ whole genome shotgun (WGS) entry which is preliminary data.</text>
</comment>
<proteinExistence type="predicted"/>